<proteinExistence type="predicted"/>
<reference evidence="1" key="1">
    <citation type="journal article" date="2013" name="BMC Genomics">
        <title>Unscrambling butterfly oogenesis.</title>
        <authorList>
            <person name="Carter J.M."/>
            <person name="Baker S.C."/>
            <person name="Pink R."/>
            <person name="Carter D.R."/>
            <person name="Collins A."/>
            <person name="Tomlin J."/>
            <person name="Gibbs M."/>
            <person name="Breuker C.J."/>
        </authorList>
    </citation>
    <scope>NUCLEOTIDE SEQUENCE</scope>
    <source>
        <tissue evidence="1">Ovary</tissue>
    </source>
</reference>
<evidence type="ECO:0000313" key="1">
    <source>
        <dbReference type="EMBL" id="JAA79973.1"/>
    </source>
</evidence>
<organism evidence="1">
    <name type="scientific">Pararge aegeria</name>
    <name type="common">speckled wood butterfly</name>
    <dbReference type="NCBI Taxonomy" id="116150"/>
    <lineage>
        <taxon>Eukaryota</taxon>
        <taxon>Metazoa</taxon>
        <taxon>Ecdysozoa</taxon>
        <taxon>Arthropoda</taxon>
        <taxon>Hexapoda</taxon>
        <taxon>Insecta</taxon>
        <taxon>Pterygota</taxon>
        <taxon>Neoptera</taxon>
        <taxon>Endopterygota</taxon>
        <taxon>Lepidoptera</taxon>
        <taxon>Glossata</taxon>
        <taxon>Ditrysia</taxon>
        <taxon>Papilionoidea</taxon>
        <taxon>Nymphalidae</taxon>
        <taxon>Satyrinae</taxon>
        <taxon>Satyrini</taxon>
        <taxon>Parargina</taxon>
        <taxon>Pararge</taxon>
    </lineage>
</organism>
<dbReference type="EMBL" id="GAIX01012587">
    <property type="protein sequence ID" value="JAA79973.1"/>
    <property type="molecule type" value="Transcribed_RNA"/>
</dbReference>
<sequence>MLFLNLCSTTSKSRRPKLCLLTKDKINLSKCQSSLRGKFTPFYYNTYIQWRESSRGVNLRASQTPSRASADRRQIIYPTGHDYIP</sequence>
<accession>S4NWE0</accession>
<protein>
    <submittedName>
        <fullName evidence="1">Uncharacterized protein</fullName>
    </submittedName>
</protein>
<name>S4NWE0_9NEOP</name>
<dbReference type="AlphaFoldDB" id="S4NWE0"/>
<reference evidence="1" key="2">
    <citation type="submission" date="2013-05" db="EMBL/GenBank/DDBJ databases">
        <authorList>
            <person name="Carter J.-M."/>
            <person name="Baker S.C."/>
            <person name="Pink R."/>
            <person name="Carter D.R.F."/>
            <person name="Collins A."/>
            <person name="Tomlin J."/>
            <person name="Gibbs M."/>
            <person name="Breuker C.J."/>
        </authorList>
    </citation>
    <scope>NUCLEOTIDE SEQUENCE</scope>
    <source>
        <tissue evidence="1">Ovary</tissue>
    </source>
</reference>